<dbReference type="PANTHER" id="PTHR10073:SF12">
    <property type="entry name" value="DNA MISMATCH REPAIR PROTEIN MLH1"/>
    <property type="match status" value="1"/>
</dbReference>
<dbReference type="Pfam" id="PF01119">
    <property type="entry name" value="DNA_mis_repair"/>
    <property type="match status" value="1"/>
</dbReference>
<feature type="compositionally biased region" description="Polar residues" evidence="5">
    <location>
        <begin position="403"/>
        <end position="445"/>
    </location>
</feature>
<feature type="domain" description="DNA mismatch repair protein S5" evidence="7">
    <location>
        <begin position="255"/>
        <end position="377"/>
    </location>
</feature>
<dbReference type="Gene3D" id="3.30.565.10">
    <property type="entry name" value="Histidine kinase-like ATPase, C-terminal domain"/>
    <property type="match status" value="1"/>
</dbReference>
<dbReference type="InterPro" id="IPR036890">
    <property type="entry name" value="HATPase_C_sf"/>
</dbReference>
<dbReference type="InterPro" id="IPR014762">
    <property type="entry name" value="DNA_mismatch_repair_CS"/>
</dbReference>
<dbReference type="Proteomes" id="UP000218238">
    <property type="component" value="Unassembled WGS sequence"/>
</dbReference>
<comment type="caution">
    <text evidence="8">The sequence shown here is derived from an EMBL/GenBank/DDBJ whole genome shotgun (WGS) entry which is preliminary data.</text>
</comment>
<dbReference type="GO" id="GO:0032300">
    <property type="term" value="C:mismatch repair complex"/>
    <property type="evidence" value="ECO:0007669"/>
    <property type="project" value="InterPro"/>
</dbReference>
<dbReference type="GO" id="GO:0140664">
    <property type="term" value="F:ATP-dependent DNA damage sensor activity"/>
    <property type="evidence" value="ECO:0007669"/>
    <property type="project" value="InterPro"/>
</dbReference>
<evidence type="ECO:0000313" key="9">
    <source>
        <dbReference type="Proteomes" id="UP000218238"/>
    </source>
</evidence>
<dbReference type="CDD" id="cd00782">
    <property type="entry name" value="MutL_Trans"/>
    <property type="match status" value="1"/>
</dbReference>
<dbReference type="InterPro" id="IPR014721">
    <property type="entry name" value="Ribsml_uS5_D2-typ_fold_subgr"/>
</dbReference>
<proteinExistence type="inferred from homology"/>
<feature type="domain" description="MutL C-terminal dimerisation" evidence="6">
    <location>
        <begin position="458"/>
        <end position="580"/>
    </location>
</feature>
<evidence type="ECO:0000256" key="5">
    <source>
        <dbReference type="SAM" id="MobiDB-lite"/>
    </source>
</evidence>
<dbReference type="HAMAP" id="MF_00149">
    <property type="entry name" value="DNA_mis_repair"/>
    <property type="match status" value="1"/>
</dbReference>
<reference evidence="8 9" key="1">
    <citation type="submission" date="2017-08" db="EMBL/GenBank/DDBJ databases">
        <title>Draft genome sequence of filamentous cyanobacterium Calothrix elsteri CCALA 953.</title>
        <authorList>
            <person name="Gagunashvili A.N."/>
            <person name="Elster J."/>
            <person name="Andresson O.S."/>
        </authorList>
    </citation>
    <scope>NUCLEOTIDE SEQUENCE [LARGE SCALE GENOMIC DNA]</scope>
    <source>
        <strain evidence="8 9">CCALA 953</strain>
    </source>
</reference>
<dbReference type="Pfam" id="PF08676">
    <property type="entry name" value="MutL_C"/>
    <property type="match status" value="1"/>
</dbReference>
<keyword evidence="8" id="KW-0255">Endonuclease</keyword>
<dbReference type="InterPro" id="IPR042120">
    <property type="entry name" value="MutL_C_dimsub"/>
</dbReference>
<dbReference type="InterPro" id="IPR013507">
    <property type="entry name" value="DNA_mismatch_S5_2-like"/>
</dbReference>
<dbReference type="InterPro" id="IPR014790">
    <property type="entry name" value="MutL_C"/>
</dbReference>
<dbReference type="FunFam" id="3.30.565.10:FF:000003">
    <property type="entry name" value="DNA mismatch repair endonuclease MutL"/>
    <property type="match status" value="1"/>
</dbReference>
<evidence type="ECO:0000256" key="4">
    <source>
        <dbReference type="HAMAP-Rule" id="MF_00149"/>
    </source>
</evidence>
<dbReference type="GO" id="GO:0004519">
    <property type="term" value="F:endonuclease activity"/>
    <property type="evidence" value="ECO:0007669"/>
    <property type="project" value="UniProtKB-KW"/>
</dbReference>
<dbReference type="SMART" id="SM00853">
    <property type="entry name" value="MutL_C"/>
    <property type="match status" value="1"/>
</dbReference>
<evidence type="ECO:0000256" key="3">
    <source>
        <dbReference type="ARBA" id="ARBA00023204"/>
    </source>
</evidence>
<keyword evidence="8" id="KW-0378">Hydrolase</keyword>
<dbReference type="Gene3D" id="3.30.230.10">
    <property type="match status" value="1"/>
</dbReference>
<dbReference type="SMART" id="SM01340">
    <property type="entry name" value="DNA_mis_repair"/>
    <property type="match status" value="1"/>
</dbReference>
<evidence type="ECO:0000256" key="2">
    <source>
        <dbReference type="ARBA" id="ARBA00022763"/>
    </source>
</evidence>
<dbReference type="InterPro" id="IPR020667">
    <property type="entry name" value="DNA_mismatch_repair_MutL"/>
</dbReference>
<dbReference type="CDD" id="cd16926">
    <property type="entry name" value="HATPase_MutL-MLH-PMS-like"/>
    <property type="match status" value="1"/>
</dbReference>
<keyword evidence="8" id="KW-0540">Nuclease</keyword>
<evidence type="ECO:0000256" key="1">
    <source>
        <dbReference type="ARBA" id="ARBA00006082"/>
    </source>
</evidence>
<dbReference type="InterPro" id="IPR002099">
    <property type="entry name" value="MutL/Mlh/PMS"/>
</dbReference>
<dbReference type="NCBIfam" id="TIGR00585">
    <property type="entry name" value="mutl"/>
    <property type="match status" value="1"/>
</dbReference>
<dbReference type="Gene3D" id="3.30.1540.20">
    <property type="entry name" value="MutL, C-terminal domain, dimerisation subdomain"/>
    <property type="match status" value="1"/>
</dbReference>
<keyword evidence="3 4" id="KW-0234">DNA repair</keyword>
<accession>A0A2A2TIP4</accession>
<gene>
    <name evidence="4" type="primary">mutL</name>
    <name evidence="8" type="ORF">CK510_13285</name>
</gene>
<evidence type="ECO:0000313" key="8">
    <source>
        <dbReference type="EMBL" id="PAX53810.1"/>
    </source>
</evidence>
<dbReference type="EMBL" id="NTFS01000129">
    <property type="protein sequence ID" value="PAX53810.1"/>
    <property type="molecule type" value="Genomic_DNA"/>
</dbReference>
<dbReference type="RefSeq" id="WP_095722160.1">
    <property type="nucleotide sequence ID" value="NZ_NTFS01000129.1"/>
</dbReference>
<dbReference type="PROSITE" id="PS00058">
    <property type="entry name" value="DNA_MISMATCH_REPAIR_1"/>
    <property type="match status" value="1"/>
</dbReference>
<dbReference type="AlphaFoldDB" id="A0A2A2TIP4"/>
<dbReference type="InterPro" id="IPR042121">
    <property type="entry name" value="MutL_C_regsub"/>
</dbReference>
<dbReference type="InterPro" id="IPR038973">
    <property type="entry name" value="MutL/Mlh/Pms-like"/>
</dbReference>
<protein>
    <recommendedName>
        <fullName evidence="4">DNA mismatch repair protein MutL</fullName>
    </recommendedName>
</protein>
<dbReference type="SUPFAM" id="SSF54211">
    <property type="entry name" value="Ribosomal protein S5 domain 2-like"/>
    <property type="match status" value="1"/>
</dbReference>
<dbReference type="InterPro" id="IPR037198">
    <property type="entry name" value="MutL_C_sf"/>
</dbReference>
<dbReference type="InterPro" id="IPR020568">
    <property type="entry name" value="Ribosomal_Su5_D2-typ_SF"/>
</dbReference>
<dbReference type="PANTHER" id="PTHR10073">
    <property type="entry name" value="DNA MISMATCH REPAIR PROTEIN MLH, PMS, MUTL"/>
    <property type="match status" value="1"/>
</dbReference>
<comment type="similarity">
    <text evidence="1 4">Belongs to the DNA mismatch repair MutL/HexB family.</text>
</comment>
<dbReference type="OrthoDB" id="9763467at2"/>
<keyword evidence="9" id="KW-1185">Reference proteome</keyword>
<organism evidence="8 9">
    <name type="scientific">Brunnivagina elsteri CCALA 953</name>
    <dbReference type="NCBI Taxonomy" id="987040"/>
    <lineage>
        <taxon>Bacteria</taxon>
        <taxon>Bacillati</taxon>
        <taxon>Cyanobacteriota</taxon>
        <taxon>Cyanophyceae</taxon>
        <taxon>Nostocales</taxon>
        <taxon>Calotrichaceae</taxon>
        <taxon>Brunnivagina</taxon>
    </lineage>
</organism>
<dbReference type="Pfam" id="PF13589">
    <property type="entry name" value="HATPase_c_3"/>
    <property type="match status" value="1"/>
</dbReference>
<dbReference type="NCBIfam" id="NF000951">
    <property type="entry name" value="PRK00095.2-1"/>
    <property type="match status" value="1"/>
</dbReference>
<dbReference type="SUPFAM" id="SSF55874">
    <property type="entry name" value="ATPase domain of HSP90 chaperone/DNA topoisomerase II/histidine kinase"/>
    <property type="match status" value="1"/>
</dbReference>
<dbReference type="GO" id="GO:0006298">
    <property type="term" value="P:mismatch repair"/>
    <property type="evidence" value="ECO:0007669"/>
    <property type="project" value="UniProtKB-UniRule"/>
</dbReference>
<feature type="region of interest" description="Disordered" evidence="5">
    <location>
        <begin position="403"/>
        <end position="452"/>
    </location>
</feature>
<evidence type="ECO:0000259" key="7">
    <source>
        <dbReference type="SMART" id="SM01340"/>
    </source>
</evidence>
<comment type="function">
    <text evidence="4">This protein is involved in the repair of mismatches in DNA. It is required for dam-dependent methyl-directed DNA mismatch repair. May act as a 'molecular matchmaker', a protein that promotes the formation of a stable complex between two or more DNA-binding proteins in an ATP-dependent manner without itself being part of a final effector complex.</text>
</comment>
<dbReference type="GO" id="GO:0005524">
    <property type="term" value="F:ATP binding"/>
    <property type="evidence" value="ECO:0007669"/>
    <property type="project" value="InterPro"/>
</dbReference>
<name>A0A2A2TIP4_9CYAN</name>
<dbReference type="GO" id="GO:0030983">
    <property type="term" value="F:mismatched DNA binding"/>
    <property type="evidence" value="ECO:0007669"/>
    <property type="project" value="InterPro"/>
</dbReference>
<dbReference type="SUPFAM" id="SSF118116">
    <property type="entry name" value="DNA mismatch repair protein MutL"/>
    <property type="match status" value="1"/>
</dbReference>
<keyword evidence="2 4" id="KW-0227">DNA damage</keyword>
<evidence type="ECO:0000259" key="6">
    <source>
        <dbReference type="SMART" id="SM00853"/>
    </source>
</evidence>
<dbReference type="GO" id="GO:0016887">
    <property type="term" value="F:ATP hydrolysis activity"/>
    <property type="evidence" value="ECO:0007669"/>
    <property type="project" value="InterPro"/>
</dbReference>
<sequence length="632" mass="70883">MASTIQTLPNEVVHLIAAGEVIDSFAAVVRELVENSLDAGANRITVYLHPQQWRVRVADNGCGINYEDLENAAIAHSTSKIHEGADLWKIRSLGFRGEALHSLTTLANLEILSRSNNTVTTESRNDGCGFRVVYGAGGKVLQMEATAIAPGTVVTVSNLFGNCRERRQGLPNTNQQMKAVQAIIYQIALCHPQVAWQVWQNDRIWFSLSPAATMGRLLPQILHQVRQGDLHELEVELRLSLEEPNPSAQFAFQPLKSAFTYSSASSPISTSLHLPPNPTCKLHLVIGLPDRCHRHRPDWVRIAVNKRMVKASEIEQSVFSAFHRTLPRDRFPVCLLHLEIAPEHINWNRNPAKSEIYLNNLNFWQEQVSQAIAQALRINSDTVSEAIQTSRVGQLIKVAEAQNQYNPNRSIQPQPSEHQEINQENGSSDQLPNKTFLPNSPLSTQDDSREVTTPKLTAVAQVNKMYIVVEHPDGVWLVEQHIAHERVLYEQICDRWQIVPIEPALILFQLAIAQVEQLQRIGLDIEPFGENLWAVRSVPAMLKQREDCSEAILELSQGGDLQAAQVAVACRSAIRNGTVLTMAEMQRLLEQWQSTRNPRTCPHGRPICLSLPESSLSRYFKRHWVVGKSHGI</sequence>
<dbReference type="Gene3D" id="3.30.1370.100">
    <property type="entry name" value="MutL, C-terminal domain, regulatory subdomain"/>
    <property type="match status" value="1"/>
</dbReference>